<keyword evidence="3 7" id="KW-1134">Transmembrane beta strand</keyword>
<dbReference type="Pfam" id="PF13715">
    <property type="entry name" value="CarbopepD_reg_2"/>
    <property type="match status" value="1"/>
</dbReference>
<dbReference type="PROSITE" id="PS52016">
    <property type="entry name" value="TONB_DEPENDENT_REC_3"/>
    <property type="match status" value="1"/>
</dbReference>
<dbReference type="EMBL" id="PDLO01000007">
    <property type="protein sequence ID" value="PHK97669.1"/>
    <property type="molecule type" value="Genomic_DNA"/>
</dbReference>
<evidence type="ECO:0000313" key="10">
    <source>
        <dbReference type="EMBL" id="PHK97669.1"/>
    </source>
</evidence>
<dbReference type="AlphaFoldDB" id="A0A2G0CCE7"/>
<accession>A0A2G0CCE7</accession>
<dbReference type="Proteomes" id="UP000226437">
    <property type="component" value="Unassembled WGS sequence"/>
</dbReference>
<evidence type="ECO:0000256" key="5">
    <source>
        <dbReference type="ARBA" id="ARBA00023136"/>
    </source>
</evidence>
<dbReference type="Pfam" id="PF07715">
    <property type="entry name" value="Plug"/>
    <property type="match status" value="1"/>
</dbReference>
<comment type="similarity">
    <text evidence="7">Belongs to the TonB-dependent receptor family.</text>
</comment>
<dbReference type="GO" id="GO:0009279">
    <property type="term" value="C:cell outer membrane"/>
    <property type="evidence" value="ECO:0007669"/>
    <property type="project" value="UniProtKB-SubCell"/>
</dbReference>
<organism evidence="10 11">
    <name type="scientific">Neolewinella marina</name>
    <dbReference type="NCBI Taxonomy" id="438751"/>
    <lineage>
        <taxon>Bacteria</taxon>
        <taxon>Pseudomonadati</taxon>
        <taxon>Bacteroidota</taxon>
        <taxon>Saprospiria</taxon>
        <taxon>Saprospirales</taxon>
        <taxon>Lewinellaceae</taxon>
        <taxon>Neolewinella</taxon>
    </lineage>
</organism>
<keyword evidence="4 7" id="KW-0812">Transmembrane</keyword>
<evidence type="ECO:0000256" key="7">
    <source>
        <dbReference type="PROSITE-ProRule" id="PRU01360"/>
    </source>
</evidence>
<evidence type="ECO:0000256" key="1">
    <source>
        <dbReference type="ARBA" id="ARBA00004571"/>
    </source>
</evidence>
<dbReference type="Gene3D" id="2.170.130.10">
    <property type="entry name" value="TonB-dependent receptor, plug domain"/>
    <property type="match status" value="1"/>
</dbReference>
<comment type="caution">
    <text evidence="10">The sequence shown here is derived from an EMBL/GenBank/DDBJ whole genome shotgun (WGS) entry which is preliminary data.</text>
</comment>
<feature type="signal peptide" evidence="8">
    <location>
        <begin position="1"/>
        <end position="20"/>
    </location>
</feature>
<dbReference type="InterPro" id="IPR037066">
    <property type="entry name" value="Plug_dom_sf"/>
</dbReference>
<keyword evidence="8" id="KW-0732">Signal</keyword>
<evidence type="ECO:0000256" key="8">
    <source>
        <dbReference type="SAM" id="SignalP"/>
    </source>
</evidence>
<dbReference type="NCBIfam" id="TIGR04056">
    <property type="entry name" value="OMP_RagA_SusC"/>
    <property type="match status" value="1"/>
</dbReference>
<dbReference type="Gene3D" id="2.40.170.20">
    <property type="entry name" value="TonB-dependent receptor, beta-barrel domain"/>
    <property type="match status" value="1"/>
</dbReference>
<dbReference type="InterPro" id="IPR012910">
    <property type="entry name" value="Plug_dom"/>
</dbReference>
<gene>
    <name evidence="10" type="ORF">CGL56_14660</name>
</gene>
<name>A0A2G0CCE7_9BACT</name>
<dbReference type="OrthoDB" id="9768177at2"/>
<dbReference type="RefSeq" id="WP_099107323.1">
    <property type="nucleotide sequence ID" value="NZ_JAATJF010000005.1"/>
</dbReference>
<keyword evidence="2 7" id="KW-0813">Transport</keyword>
<dbReference type="InterPro" id="IPR039426">
    <property type="entry name" value="TonB-dep_rcpt-like"/>
</dbReference>
<dbReference type="Gene3D" id="2.60.40.1120">
    <property type="entry name" value="Carboxypeptidase-like, regulatory domain"/>
    <property type="match status" value="1"/>
</dbReference>
<dbReference type="InterPro" id="IPR036942">
    <property type="entry name" value="Beta-barrel_TonB_sf"/>
</dbReference>
<dbReference type="InterPro" id="IPR023996">
    <property type="entry name" value="TonB-dep_OMP_SusC/RagA"/>
</dbReference>
<keyword evidence="6 7" id="KW-0998">Cell outer membrane</keyword>
<evidence type="ECO:0000256" key="2">
    <source>
        <dbReference type="ARBA" id="ARBA00022448"/>
    </source>
</evidence>
<evidence type="ECO:0000259" key="9">
    <source>
        <dbReference type="Pfam" id="PF07715"/>
    </source>
</evidence>
<feature type="chain" id="PRO_5013544720" evidence="8">
    <location>
        <begin position="21"/>
        <end position="1055"/>
    </location>
</feature>
<sequence length="1055" mass="114607">MRRLSLVIAFVCFAFGIAMAQRTISGTVTDKSGQPLIGASILVKGTTSGTVTDIDGKFALEVPTPAEFLIVSYTGFSTLEYPVDGISSEVTIELSESASQLNEVVVTALGIRKEKKALGYSVATIGSGQVENRVESDVGRILRGKAAGVDITQTSGIAGSGTNIIIRGYSSINGTNQPLFVVDGVPFNSNTNSDLGSRQGGATASSRFLDLDPNNIAEINVLKGLSATVLYGEQGANGVILVTTKNGQGGAEAQKGFEVSVTQGIARTEVANLPDYQNTYGNGFSGNFGWFFSNWGPAFDVRGQNGIAEDGTVEHPLDQDRYNEAFPEYDGARYEYKPYDNVTEFFNTGTVYNTSVSVDRNFGNGISFNANYSNLDDTGFTPNNFYKKHNAGVGGKVTLDNGLRIQTSLNIVSSDRQAPPASFNYGSNPSGGDASVFANVLYTPRSIDLMGLPYQNPIDGTQVYYRRGSAIQNPLWGVNNMFDKEVVNRYFGNVGLQYDLTDWLTAQYRIGVDAYTQENRREINRGGSQIPDGQLLTTSRRNTIIDHVFNVSFDTDLSDAFNLSGVVGYNERVDKFDLTGVNSTNQFIFDLFTSDNFIEHNGFQTVQDEAYRGVYASLTAGFNRYLYLTAQARNDWSSTLEADQRSILYPSVSVSFVPTDAFESLQGSRVLNYLKLRAGYGSSARFPDPYTTRAILGSATNVSQTPGGRPLNINTVSNRLGNRLLEPELIGELEFGVEGRFFNNRVGIDVSLYDKQSSDLLVDLPLDPASGYTTTQINAAEVSNKGIEAQLNLVPFKGDFTWDATLNFTRNKNIVESLTDGVEEIAFAGFSNLGNFAIPGQPFGVIQGIPYQRGPNGGLLVNNSGSYEPGNSIDVIGDPNPNYTMNWLNTISYKGLSFFFQWSYTDGGDIYSVTTATMLARGLTTDTDFDRFLPLILEGEDSEGNPNNIQGYAGDYFFDAYFNADEGSIFDGTVVRLREVALSYALPASLLDRTPFGSISLRISGENLFYNAPNFPEGVNFDPEVLSLGVGNGRGFDFLTGPTAKKYGANLTLTF</sequence>
<evidence type="ECO:0000256" key="6">
    <source>
        <dbReference type="ARBA" id="ARBA00023237"/>
    </source>
</evidence>
<feature type="domain" description="TonB-dependent receptor plug" evidence="9">
    <location>
        <begin position="116"/>
        <end position="239"/>
    </location>
</feature>
<dbReference type="SUPFAM" id="SSF56935">
    <property type="entry name" value="Porins"/>
    <property type="match status" value="1"/>
</dbReference>
<reference evidence="10 11" key="1">
    <citation type="submission" date="2017-10" db="EMBL/GenBank/DDBJ databases">
        <title>The draft genome sequence of Lewinella marina KCTC 32374.</title>
        <authorList>
            <person name="Wang K."/>
        </authorList>
    </citation>
    <scope>NUCLEOTIDE SEQUENCE [LARGE SCALE GENOMIC DNA]</scope>
    <source>
        <strain evidence="10 11">MKG-38</strain>
    </source>
</reference>
<keyword evidence="5 7" id="KW-0472">Membrane</keyword>
<keyword evidence="11" id="KW-1185">Reference proteome</keyword>
<comment type="subcellular location">
    <subcellularLocation>
        <location evidence="1 7">Cell outer membrane</location>
        <topology evidence="1 7">Multi-pass membrane protein</topology>
    </subcellularLocation>
</comment>
<protein>
    <submittedName>
        <fullName evidence="10">SusC/RagA family TonB-linked outer membrane protein</fullName>
    </submittedName>
</protein>
<evidence type="ECO:0000256" key="4">
    <source>
        <dbReference type="ARBA" id="ARBA00022692"/>
    </source>
</evidence>
<proteinExistence type="inferred from homology"/>
<evidence type="ECO:0000256" key="3">
    <source>
        <dbReference type="ARBA" id="ARBA00022452"/>
    </source>
</evidence>
<evidence type="ECO:0000313" key="11">
    <source>
        <dbReference type="Proteomes" id="UP000226437"/>
    </source>
</evidence>
<dbReference type="InterPro" id="IPR008969">
    <property type="entry name" value="CarboxyPept-like_regulatory"/>
</dbReference>
<dbReference type="SUPFAM" id="SSF49464">
    <property type="entry name" value="Carboxypeptidase regulatory domain-like"/>
    <property type="match status" value="1"/>
</dbReference>